<dbReference type="GO" id="GO:0003677">
    <property type="term" value="F:DNA binding"/>
    <property type="evidence" value="ECO:0007669"/>
    <property type="project" value="UniProtKB-KW"/>
</dbReference>
<dbReference type="PANTHER" id="PTHR30204">
    <property type="entry name" value="REDOX-CYCLING DRUG-SENSING TRANSCRIPTIONAL ACTIVATOR SOXR"/>
    <property type="match status" value="1"/>
</dbReference>
<keyword evidence="3" id="KW-0238">DNA-binding</keyword>
<dbReference type="Gene3D" id="1.10.1660.10">
    <property type="match status" value="1"/>
</dbReference>
<evidence type="ECO:0000256" key="2">
    <source>
        <dbReference type="ARBA" id="ARBA00023015"/>
    </source>
</evidence>
<dbReference type="SMART" id="SM00422">
    <property type="entry name" value="HTH_MERR"/>
    <property type="match status" value="1"/>
</dbReference>
<dbReference type="PROSITE" id="PS50937">
    <property type="entry name" value="HTH_MERR_2"/>
    <property type="match status" value="1"/>
</dbReference>
<dbReference type="SUPFAM" id="SSF55136">
    <property type="entry name" value="Probable bacterial effector-binding domain"/>
    <property type="match status" value="1"/>
</dbReference>
<reference evidence="7 8" key="1">
    <citation type="submission" date="2019-09" db="EMBL/GenBank/DDBJ databases">
        <title>In-depth cultivation of the pig gut microbiome towards novel bacterial diversity and tailored functional studies.</title>
        <authorList>
            <person name="Wylensek D."/>
            <person name="Hitch T.C.A."/>
            <person name="Clavel T."/>
        </authorList>
    </citation>
    <scope>NUCLEOTIDE SEQUENCE [LARGE SCALE GENOMIC DNA]</scope>
    <source>
        <strain evidence="7 8">WCA3-693-APC-4?</strain>
    </source>
</reference>
<dbReference type="EMBL" id="VUNQ01000008">
    <property type="protein sequence ID" value="MSU00892.1"/>
    <property type="molecule type" value="Genomic_DNA"/>
</dbReference>
<dbReference type="Proteomes" id="UP000469523">
    <property type="component" value="Unassembled WGS sequence"/>
</dbReference>
<keyword evidence="2" id="KW-0805">Transcription regulation</keyword>
<dbReference type="InterPro" id="IPR011256">
    <property type="entry name" value="Reg_factor_effector_dom_sf"/>
</dbReference>
<evidence type="ECO:0000256" key="5">
    <source>
        <dbReference type="SAM" id="Coils"/>
    </source>
</evidence>
<protein>
    <submittedName>
        <fullName evidence="7">MerR family transcriptional regulator</fullName>
    </submittedName>
</protein>
<dbReference type="InterPro" id="IPR000551">
    <property type="entry name" value="MerR-type_HTH_dom"/>
</dbReference>
<organism evidence="7 8">
    <name type="scientific">Tissierella pigra</name>
    <dbReference type="NCBI Taxonomy" id="2607614"/>
    <lineage>
        <taxon>Bacteria</taxon>
        <taxon>Bacillati</taxon>
        <taxon>Bacillota</taxon>
        <taxon>Tissierellia</taxon>
        <taxon>Tissierellales</taxon>
        <taxon>Tissierellaceae</taxon>
        <taxon>Tissierella</taxon>
    </lineage>
</organism>
<evidence type="ECO:0000256" key="1">
    <source>
        <dbReference type="ARBA" id="ARBA00022491"/>
    </source>
</evidence>
<dbReference type="InterPro" id="IPR029441">
    <property type="entry name" value="Cass2"/>
</dbReference>
<name>A0A6N7XJF2_9FIRM</name>
<dbReference type="InterPro" id="IPR047057">
    <property type="entry name" value="MerR_fam"/>
</dbReference>
<keyword evidence="5" id="KW-0175">Coiled coil</keyword>
<proteinExistence type="predicted"/>
<dbReference type="Gene3D" id="3.20.80.10">
    <property type="entry name" value="Regulatory factor, effector binding domain"/>
    <property type="match status" value="1"/>
</dbReference>
<evidence type="ECO:0000313" key="8">
    <source>
        <dbReference type="Proteomes" id="UP000469523"/>
    </source>
</evidence>
<dbReference type="PANTHER" id="PTHR30204:SF69">
    <property type="entry name" value="MERR-FAMILY TRANSCRIPTIONAL REGULATOR"/>
    <property type="match status" value="1"/>
</dbReference>
<keyword evidence="4" id="KW-0804">Transcription</keyword>
<evidence type="ECO:0000259" key="6">
    <source>
        <dbReference type="PROSITE" id="PS50937"/>
    </source>
</evidence>
<feature type="domain" description="HTH merR-type" evidence="6">
    <location>
        <begin position="5"/>
        <end position="72"/>
    </location>
</feature>
<dbReference type="Pfam" id="PF14526">
    <property type="entry name" value="Cass2"/>
    <property type="match status" value="1"/>
</dbReference>
<dbReference type="SMART" id="SM00871">
    <property type="entry name" value="AraC_E_bind"/>
    <property type="match status" value="1"/>
</dbReference>
<dbReference type="GO" id="GO:0003700">
    <property type="term" value="F:DNA-binding transcription factor activity"/>
    <property type="evidence" value="ECO:0007669"/>
    <property type="project" value="InterPro"/>
</dbReference>
<dbReference type="AlphaFoldDB" id="A0A6N7XJF2"/>
<accession>A0A6N7XJF2</accession>
<evidence type="ECO:0000313" key="7">
    <source>
        <dbReference type="EMBL" id="MSU00892.1"/>
    </source>
</evidence>
<feature type="coiled-coil region" evidence="5">
    <location>
        <begin position="72"/>
        <end position="99"/>
    </location>
</feature>
<keyword evidence="1" id="KW-0678">Repressor</keyword>
<evidence type="ECO:0000256" key="3">
    <source>
        <dbReference type="ARBA" id="ARBA00023125"/>
    </source>
</evidence>
<sequence length="330" mass="38178">MELKTISQVSNAFKISTRTLRYYEEIGLLASSKKEGYAYRSYDENAILRLQQIVILRKLRIPLKQIGDILNNEDVVQAIEVFKQNITNLENEIAALSTIKVILNRLIETLQKKVNLKLKLDILGDDYILDAIDSLSLQKISFKEEKSMEDLNKATESLSTLKNVRIVHLPPFTVAASHYIGANPEESAEKQLEHFIKTTNLYEIKPDARVFGFNHPCPSNDRTDYGYEFWITIPEDMEVSAPLEKKHFNGGLYAAHMITFGNFHEWEWLSNWVNVNNSKYEANYTDDGGECMAGLLEESLNYLYRYGRNWSEKDEHQLDLLFPIKLKEQK</sequence>
<evidence type="ECO:0000256" key="4">
    <source>
        <dbReference type="ARBA" id="ARBA00023163"/>
    </source>
</evidence>
<dbReference type="InterPro" id="IPR010499">
    <property type="entry name" value="AraC_E-bd"/>
</dbReference>
<comment type="caution">
    <text evidence="7">The sequence shown here is derived from an EMBL/GenBank/DDBJ whole genome shotgun (WGS) entry which is preliminary data.</text>
</comment>
<dbReference type="SUPFAM" id="SSF46955">
    <property type="entry name" value="Putative DNA-binding domain"/>
    <property type="match status" value="1"/>
</dbReference>
<dbReference type="CDD" id="cd00592">
    <property type="entry name" value="HTH_MerR-like"/>
    <property type="match status" value="1"/>
</dbReference>
<gene>
    <name evidence="7" type="ORF">FYJ83_05350</name>
</gene>
<keyword evidence="8" id="KW-1185">Reference proteome</keyword>
<dbReference type="Pfam" id="PF13411">
    <property type="entry name" value="MerR_1"/>
    <property type="match status" value="1"/>
</dbReference>
<dbReference type="InterPro" id="IPR009061">
    <property type="entry name" value="DNA-bd_dom_put_sf"/>
</dbReference>